<keyword evidence="4" id="KW-1185">Reference proteome</keyword>
<feature type="transmembrane region" description="Helical" evidence="2">
    <location>
        <begin position="673"/>
        <end position="694"/>
    </location>
</feature>
<dbReference type="PANTHER" id="PTHR38434">
    <property type="entry name" value="BLL2549 PROTEIN"/>
    <property type="match status" value="1"/>
</dbReference>
<dbReference type="STRING" id="1127134.NOCYR_5350"/>
<gene>
    <name evidence="3" type="ordered locus">NOCYR_5350</name>
</gene>
<feature type="transmembrane region" description="Helical" evidence="2">
    <location>
        <begin position="470"/>
        <end position="492"/>
    </location>
</feature>
<feature type="transmembrane region" description="Helical" evidence="2">
    <location>
        <begin position="316"/>
        <end position="334"/>
    </location>
</feature>
<protein>
    <recommendedName>
        <fullName evidence="5">DUF2339 domain-containing protein</fullName>
    </recommendedName>
</protein>
<organism evidence="3 4">
    <name type="scientific">Nocardia cyriacigeorgica (strain GUH-2)</name>
    <dbReference type="NCBI Taxonomy" id="1127134"/>
    <lineage>
        <taxon>Bacteria</taxon>
        <taxon>Bacillati</taxon>
        <taxon>Actinomycetota</taxon>
        <taxon>Actinomycetes</taxon>
        <taxon>Mycobacteriales</taxon>
        <taxon>Nocardiaceae</taxon>
        <taxon>Nocardia</taxon>
    </lineage>
</organism>
<accession>H6R8F2</accession>
<dbReference type="AlphaFoldDB" id="H6R8F2"/>
<dbReference type="Proteomes" id="UP000008190">
    <property type="component" value="Chromosome"/>
</dbReference>
<feature type="compositionally biased region" description="Polar residues" evidence="1">
    <location>
        <begin position="1"/>
        <end position="10"/>
    </location>
</feature>
<feature type="region of interest" description="Disordered" evidence="1">
    <location>
        <begin position="1"/>
        <end position="211"/>
    </location>
</feature>
<feature type="compositionally biased region" description="Low complexity" evidence="1">
    <location>
        <begin position="125"/>
        <end position="165"/>
    </location>
</feature>
<evidence type="ECO:0000256" key="1">
    <source>
        <dbReference type="SAM" id="MobiDB-lite"/>
    </source>
</evidence>
<keyword evidence="2" id="KW-0812">Transmembrane</keyword>
<feature type="transmembrane region" description="Helical" evidence="2">
    <location>
        <begin position="640"/>
        <end position="661"/>
    </location>
</feature>
<feature type="transmembrane region" description="Helical" evidence="2">
    <location>
        <begin position="396"/>
        <end position="427"/>
    </location>
</feature>
<dbReference type="PANTHER" id="PTHR38434:SF1">
    <property type="entry name" value="BLL2549 PROTEIN"/>
    <property type="match status" value="1"/>
</dbReference>
<feature type="transmembrane region" description="Helical" evidence="2">
    <location>
        <begin position="706"/>
        <end position="727"/>
    </location>
</feature>
<feature type="transmembrane region" description="Helical" evidence="2">
    <location>
        <begin position="602"/>
        <end position="620"/>
    </location>
</feature>
<dbReference type="KEGG" id="ncy:NOCYR_5350"/>
<feature type="transmembrane region" description="Helical" evidence="2">
    <location>
        <begin position="739"/>
        <end position="757"/>
    </location>
</feature>
<name>H6R8F2_NOCCG</name>
<feature type="compositionally biased region" description="Low complexity" evidence="1">
    <location>
        <begin position="188"/>
        <end position="202"/>
    </location>
</feature>
<feature type="transmembrane region" description="Helical" evidence="2">
    <location>
        <begin position="524"/>
        <end position="543"/>
    </location>
</feature>
<sequence length="801" mass="78459">MRTGEESTGGSRRGVAPNTNASTGAGRAAEARAETAATSSAAASGASGMPGAAAGSEATAPADVTAMPGASVPSVAAAESGAAGTPDATVPPGSIGTPGGSVPWAATGTSAATGSSGVTVPPRAGTPGATGESGAAGTSSAAEMSGTPVPGATGTPGASGTSSAGRVPQAGGDRVAVGPPDASGVPQAGGDRAAAGAQAAGGVPRTGVPPAGAYVPQTGGYPPAGERFAPGGWGSGVAYGVPPSARGVPPVGRGWGAPVGAAWRPPERVKRTPWWQQEGVISRVLAVAGVGVTLIGVVMLLVLAAQAGFFGPVPRVVTGVVFSAALVAAGVRVYGRSGGQVGGIALAATGIAGGYLNVVGVTTVYEWLPPVAGLVLASAVAAAGVWLAMRWNSQTLAVLVVAGAAVLSPVVTVELALLGFLIVLQAACVPVQLARNWPILHVIRTAPAVLATLAAITVATFDEPERARLYWLLTAAVAIAAVGLVGAVLAVRERVGDFTATITLAMAATPLLAAPVMFERRTSVLIAGLFAAVLLAVAATAVVQNQRLRQFIPPHTAITAAVAGSFALLEACIGVTTVQTLPTALFLVALGFLGVAGQLRNAVAAGLGAMFAALAALVFLDSASPETLAVQRFAEEQLGIATLLAALLALAVVVVGVWAVRRLPAISGDIADAVVWVAGSLAGLYAVTAATVSIGVSSGAADGFLIGHSAATITWMVAATAALLYGLRKLSRSPAVAKLALGSGLLVTAAALAKLFLFDLATLDGLVRVAAFLIVGVLLLLAGTRYARAFADAGSEDQPTQ</sequence>
<dbReference type="EMBL" id="FO082843">
    <property type="protein sequence ID" value="CCF66099.1"/>
    <property type="molecule type" value="Genomic_DNA"/>
</dbReference>
<dbReference type="HOGENOM" id="CLU_017536_1_0_11"/>
<dbReference type="Pfam" id="PF10101">
    <property type="entry name" value="DUF2339"/>
    <property type="match status" value="1"/>
</dbReference>
<evidence type="ECO:0000256" key="2">
    <source>
        <dbReference type="SAM" id="Phobius"/>
    </source>
</evidence>
<feature type="transmembrane region" description="Helical" evidence="2">
    <location>
        <begin position="439"/>
        <end position="458"/>
    </location>
</feature>
<feature type="transmembrane region" description="Helical" evidence="2">
    <location>
        <begin position="341"/>
        <end position="365"/>
    </location>
</feature>
<feature type="transmembrane region" description="Helical" evidence="2">
    <location>
        <begin position="563"/>
        <end position="590"/>
    </location>
</feature>
<reference evidence="3 4" key="1">
    <citation type="journal article" date="2012" name="J. Bacteriol.">
        <title>Genome sequence of the human- and animal-pathogenic strain Nocardia cyriacigeorgica GUH-2.</title>
        <authorList>
            <person name="Zoropogui A."/>
            <person name="Pujic P."/>
            <person name="Normand P."/>
            <person name="Barbe V."/>
            <person name="Beaman B."/>
            <person name="Beaman L."/>
            <person name="Boiron P."/>
            <person name="Colinon C."/>
            <person name="Deredjian A."/>
            <person name="Graindorge A."/>
            <person name="Mangenot S."/>
            <person name="Nazaret S."/>
            <person name="Neto M."/>
            <person name="Petit S."/>
            <person name="Roche D."/>
            <person name="Vallenet D."/>
            <person name="Rodriguez-Nava V."/>
            <person name="Richard Y."/>
            <person name="Cournoyer B."/>
            <person name="Blaha D."/>
        </authorList>
    </citation>
    <scope>NUCLEOTIDE SEQUENCE [LARGE SCALE GENOMIC DNA]</scope>
    <source>
        <strain evidence="3 4">GUH-2</strain>
    </source>
</reference>
<feature type="compositionally biased region" description="Low complexity" evidence="1">
    <location>
        <begin position="21"/>
        <end position="62"/>
    </location>
</feature>
<keyword evidence="2" id="KW-0472">Membrane</keyword>
<evidence type="ECO:0008006" key="5">
    <source>
        <dbReference type="Google" id="ProtNLM"/>
    </source>
</evidence>
<evidence type="ECO:0000313" key="4">
    <source>
        <dbReference type="Proteomes" id="UP000008190"/>
    </source>
</evidence>
<keyword evidence="2" id="KW-1133">Transmembrane helix</keyword>
<feature type="transmembrane region" description="Helical" evidence="2">
    <location>
        <begin position="769"/>
        <end position="787"/>
    </location>
</feature>
<dbReference type="InterPro" id="IPR019286">
    <property type="entry name" value="DUF2339_TM"/>
</dbReference>
<evidence type="ECO:0000313" key="3">
    <source>
        <dbReference type="EMBL" id="CCF66099.1"/>
    </source>
</evidence>
<feature type="transmembrane region" description="Helical" evidence="2">
    <location>
        <begin position="498"/>
        <end position="517"/>
    </location>
</feature>
<proteinExistence type="predicted"/>
<feature type="compositionally biased region" description="Low complexity" evidence="1">
    <location>
        <begin position="105"/>
        <end position="117"/>
    </location>
</feature>
<feature type="transmembrane region" description="Helical" evidence="2">
    <location>
        <begin position="371"/>
        <end position="389"/>
    </location>
</feature>
<dbReference type="eggNOG" id="COG5373">
    <property type="taxonomic scope" value="Bacteria"/>
</dbReference>
<feature type="transmembrane region" description="Helical" evidence="2">
    <location>
        <begin position="280"/>
        <end position="304"/>
    </location>
</feature>